<dbReference type="GO" id="GO:0005737">
    <property type="term" value="C:cytoplasm"/>
    <property type="evidence" value="ECO:0007669"/>
    <property type="project" value="TreeGrafter"/>
</dbReference>
<comment type="catalytic activity">
    <reaction evidence="7">
        <text>L-threonyl-[protein] + ATP = O-phospho-L-threonyl-[protein] + ADP + H(+)</text>
        <dbReference type="Rhea" id="RHEA:46608"/>
        <dbReference type="Rhea" id="RHEA-COMP:11060"/>
        <dbReference type="Rhea" id="RHEA-COMP:11605"/>
        <dbReference type="ChEBI" id="CHEBI:15378"/>
        <dbReference type="ChEBI" id="CHEBI:30013"/>
        <dbReference type="ChEBI" id="CHEBI:30616"/>
        <dbReference type="ChEBI" id="CHEBI:61977"/>
        <dbReference type="ChEBI" id="CHEBI:456216"/>
        <dbReference type="EC" id="2.7.11.1"/>
    </reaction>
</comment>
<comment type="caution">
    <text evidence="12">The sequence shown here is derived from an EMBL/GenBank/DDBJ whole genome shotgun (WGS) entry which is preliminary data.</text>
</comment>
<dbReference type="OrthoDB" id="2649at2759"/>
<feature type="binding site" evidence="9">
    <location>
        <position position="150"/>
    </location>
    <ligand>
        <name>ATP</name>
        <dbReference type="ChEBI" id="CHEBI:30616"/>
    </ligand>
</feature>
<dbReference type="EC" id="2.7.11.1" evidence="1"/>
<dbReference type="PROSITE" id="PS00108">
    <property type="entry name" value="PROTEIN_KINASE_ST"/>
    <property type="match status" value="1"/>
</dbReference>
<gene>
    <name evidence="12" type="ORF">G7K_0409-t1</name>
</gene>
<dbReference type="AlphaFoldDB" id="A0A0E9N8D9"/>
<dbReference type="PROSITE" id="PS50011">
    <property type="entry name" value="PROTEIN_KINASE_DOM"/>
    <property type="match status" value="1"/>
</dbReference>
<dbReference type="SUPFAM" id="SSF56112">
    <property type="entry name" value="Protein kinase-like (PK-like)"/>
    <property type="match status" value="1"/>
</dbReference>
<evidence type="ECO:0000256" key="5">
    <source>
        <dbReference type="ARBA" id="ARBA00022777"/>
    </source>
</evidence>
<dbReference type="FunFam" id="1.10.510.10:FF:000409">
    <property type="entry name" value="CMGC/SRPK protein kinase"/>
    <property type="match status" value="1"/>
</dbReference>
<dbReference type="PROSITE" id="PS00107">
    <property type="entry name" value="PROTEIN_KINASE_ATP"/>
    <property type="match status" value="1"/>
</dbReference>
<proteinExistence type="predicted"/>
<comment type="catalytic activity">
    <reaction evidence="8">
        <text>L-seryl-[protein] + ATP = O-phospho-L-seryl-[protein] + ADP + H(+)</text>
        <dbReference type="Rhea" id="RHEA:17989"/>
        <dbReference type="Rhea" id="RHEA-COMP:9863"/>
        <dbReference type="Rhea" id="RHEA-COMP:11604"/>
        <dbReference type="ChEBI" id="CHEBI:15378"/>
        <dbReference type="ChEBI" id="CHEBI:29999"/>
        <dbReference type="ChEBI" id="CHEBI:30616"/>
        <dbReference type="ChEBI" id="CHEBI:83421"/>
        <dbReference type="ChEBI" id="CHEBI:456216"/>
        <dbReference type="EC" id="2.7.11.1"/>
    </reaction>
</comment>
<feature type="compositionally biased region" description="Polar residues" evidence="10">
    <location>
        <begin position="32"/>
        <end position="52"/>
    </location>
</feature>
<evidence type="ECO:0000256" key="2">
    <source>
        <dbReference type="ARBA" id="ARBA00022527"/>
    </source>
</evidence>
<dbReference type="InterPro" id="IPR017441">
    <property type="entry name" value="Protein_kinase_ATP_BS"/>
</dbReference>
<feature type="compositionally biased region" description="Low complexity" evidence="10">
    <location>
        <begin position="307"/>
        <end position="319"/>
    </location>
</feature>
<dbReference type="PANTHER" id="PTHR47634:SF9">
    <property type="entry name" value="PROTEIN KINASE DOMAIN-CONTAINING PROTEIN-RELATED"/>
    <property type="match status" value="1"/>
</dbReference>
<evidence type="ECO:0000256" key="9">
    <source>
        <dbReference type="PROSITE-ProRule" id="PRU10141"/>
    </source>
</evidence>
<dbReference type="STRING" id="698492.A0A0E9N8D9"/>
<dbReference type="GO" id="GO:0004674">
    <property type="term" value="F:protein serine/threonine kinase activity"/>
    <property type="evidence" value="ECO:0007669"/>
    <property type="project" value="UniProtKB-KW"/>
</dbReference>
<dbReference type="RefSeq" id="XP_019026869.1">
    <property type="nucleotide sequence ID" value="XM_019168264.1"/>
</dbReference>
<dbReference type="FunFam" id="1.10.510.10:FF:000541">
    <property type="entry name" value="CMGC/SRPK protein kinase"/>
    <property type="match status" value="1"/>
</dbReference>
<dbReference type="Proteomes" id="UP000033140">
    <property type="component" value="Unassembled WGS sequence"/>
</dbReference>
<name>A0A0E9N8D9_SAICN</name>
<protein>
    <recommendedName>
        <fullName evidence="1">non-specific serine/threonine protein kinase</fullName>
        <ecNumber evidence="1">2.7.11.1</ecNumber>
    </recommendedName>
</protein>
<reference evidence="12 13" key="3">
    <citation type="journal article" date="2015" name="Genome Announc.">
        <title>Draft Genome Sequence of the Archiascomycetous Yeast Saitoella complicata.</title>
        <authorList>
            <person name="Yamauchi K."/>
            <person name="Kondo S."/>
            <person name="Hamamoto M."/>
            <person name="Takahashi Y."/>
            <person name="Ogura Y."/>
            <person name="Hayashi T."/>
            <person name="Nishida H."/>
        </authorList>
    </citation>
    <scope>NUCLEOTIDE SEQUENCE [LARGE SCALE GENOMIC DNA]</scope>
    <source>
        <strain evidence="12 13">NRRL Y-17804</strain>
    </source>
</reference>
<evidence type="ECO:0000256" key="3">
    <source>
        <dbReference type="ARBA" id="ARBA00022679"/>
    </source>
</evidence>
<keyword evidence="3" id="KW-0808">Transferase</keyword>
<dbReference type="Gene3D" id="1.10.510.10">
    <property type="entry name" value="Transferase(Phosphotransferase) domain 1"/>
    <property type="match status" value="1"/>
</dbReference>
<dbReference type="FunFam" id="3.30.200.20:FF:000076">
    <property type="entry name" value="CMGC/SRPK protein kinase"/>
    <property type="match status" value="1"/>
</dbReference>
<dbReference type="InterPro" id="IPR008271">
    <property type="entry name" value="Ser/Thr_kinase_AS"/>
</dbReference>
<evidence type="ECO:0000313" key="13">
    <source>
        <dbReference type="Proteomes" id="UP000033140"/>
    </source>
</evidence>
<dbReference type="InterPro" id="IPR011009">
    <property type="entry name" value="Kinase-like_dom_sf"/>
</dbReference>
<evidence type="ECO:0000259" key="11">
    <source>
        <dbReference type="PROSITE" id="PS50011"/>
    </source>
</evidence>
<dbReference type="EMBL" id="BACD03000002">
    <property type="protein sequence ID" value="GAO46172.1"/>
    <property type="molecule type" value="Genomic_DNA"/>
</dbReference>
<evidence type="ECO:0000256" key="1">
    <source>
        <dbReference type="ARBA" id="ARBA00012513"/>
    </source>
</evidence>
<evidence type="ECO:0000256" key="8">
    <source>
        <dbReference type="ARBA" id="ARBA00048679"/>
    </source>
</evidence>
<reference evidence="12 13" key="2">
    <citation type="journal article" date="2014" name="J. Gen. Appl. Microbiol.">
        <title>The early diverging ascomycetous budding yeast Saitoella complicata has three histone deacetylases belonging to the Clr6, Hos2, and Rpd3 lineages.</title>
        <authorList>
            <person name="Nishida H."/>
            <person name="Matsumoto T."/>
            <person name="Kondo S."/>
            <person name="Hamamoto M."/>
            <person name="Yoshikawa H."/>
        </authorList>
    </citation>
    <scope>NUCLEOTIDE SEQUENCE [LARGE SCALE GENOMIC DNA]</scope>
    <source>
        <strain evidence="12 13">NRRL Y-17804</strain>
    </source>
</reference>
<dbReference type="GO" id="GO:0005524">
    <property type="term" value="F:ATP binding"/>
    <property type="evidence" value="ECO:0007669"/>
    <property type="project" value="UniProtKB-UniRule"/>
</dbReference>
<sequence>MASERVKAAAIAKAKALGATKKRRKGQDLQPIVTNNGGTTYSTDPFGSTEPSPYSVISPLDHTKATFYHTHSHSNQHHNRAPEYSSDEDEGVSGDEEDLEDYKKGGYHPVQIGETYRDGRYTVVRKLGWGHFSTVWLCHDKTYDRHVALKVVRSAEHYTETAIDEIKLLNRIVESNPDHPGRAHVVSLLDHFEHRGPNGTHICMVFEVLGENLLGLIKRYNHRGVPTHLVKQITKQVLLGLDYLHRECGVIHTDLKPENVLIAIEDVERVTRMIMSESEKEKGRLGRGAPPGADGRRQRPKRVITGSRPLPSPALSTPPSGFPGSGFTSATSDLEESRSNSQMVAERKRQASDAVSLNVPEHHVREQTADALEREVSEISLDRNSGSNDIVRSPTSASADPEFITVKIADLGNACWTHHHFTNDIQTRQYRSPEVILGSKWGASTDMWSMACMTFELETGDYLFDPQEGSKKYRKDDDHVAQIIELLGRLPRHIALAGKYSKEIFNQKGELRKIHKLKHWELSDVLGDKYHFTKEQAEEFASFLLPMLEINPERRADAGGMSNHPWLRDAKAMEGKNVDVPLGSCGQNIPGWTGEVKSSSRR</sequence>
<accession>A0A0E9N8D9</accession>
<feature type="region of interest" description="Disordered" evidence="10">
    <location>
        <begin position="278"/>
        <end position="356"/>
    </location>
</feature>
<dbReference type="Pfam" id="PF00069">
    <property type="entry name" value="Pkinase"/>
    <property type="match status" value="2"/>
</dbReference>
<keyword evidence="2" id="KW-0723">Serine/threonine-protein kinase</keyword>
<reference evidence="12 13" key="1">
    <citation type="journal article" date="2011" name="J. Gen. Appl. Microbiol.">
        <title>Draft genome sequencing of the enigmatic yeast Saitoella complicata.</title>
        <authorList>
            <person name="Nishida H."/>
            <person name="Hamamoto M."/>
            <person name="Sugiyama J."/>
        </authorList>
    </citation>
    <scope>NUCLEOTIDE SEQUENCE [LARGE SCALE GENOMIC DNA]</scope>
    <source>
        <strain evidence="12 13">NRRL Y-17804</strain>
    </source>
</reference>
<dbReference type="OMA" id="NHKGPNG"/>
<evidence type="ECO:0000256" key="4">
    <source>
        <dbReference type="ARBA" id="ARBA00022741"/>
    </source>
</evidence>
<dbReference type="GO" id="GO:0005634">
    <property type="term" value="C:nucleus"/>
    <property type="evidence" value="ECO:0007669"/>
    <property type="project" value="TreeGrafter"/>
</dbReference>
<keyword evidence="4 9" id="KW-0547">Nucleotide-binding</keyword>
<dbReference type="InterPro" id="IPR000719">
    <property type="entry name" value="Prot_kinase_dom"/>
</dbReference>
<feature type="domain" description="Protein kinase" evidence="11">
    <location>
        <begin position="121"/>
        <end position="567"/>
    </location>
</feature>
<keyword evidence="5" id="KW-0418">Kinase</keyword>
<keyword evidence="13" id="KW-1185">Reference proteome</keyword>
<feature type="compositionally biased region" description="Acidic residues" evidence="10">
    <location>
        <begin position="85"/>
        <end position="100"/>
    </location>
</feature>
<feature type="compositionally biased region" description="Low complexity" evidence="10">
    <location>
        <begin position="8"/>
        <end position="19"/>
    </location>
</feature>
<evidence type="ECO:0000256" key="7">
    <source>
        <dbReference type="ARBA" id="ARBA00047899"/>
    </source>
</evidence>
<dbReference type="CDD" id="cd14136">
    <property type="entry name" value="STKc_SRPK"/>
    <property type="match status" value="1"/>
</dbReference>
<dbReference type="GO" id="GO:0050684">
    <property type="term" value="P:regulation of mRNA processing"/>
    <property type="evidence" value="ECO:0007669"/>
    <property type="project" value="TreeGrafter"/>
</dbReference>
<evidence type="ECO:0000256" key="10">
    <source>
        <dbReference type="SAM" id="MobiDB-lite"/>
    </source>
</evidence>
<evidence type="ECO:0000256" key="6">
    <source>
        <dbReference type="ARBA" id="ARBA00022840"/>
    </source>
</evidence>
<dbReference type="InterPro" id="IPR051334">
    <property type="entry name" value="SRPK"/>
</dbReference>
<organism evidence="12 13">
    <name type="scientific">Saitoella complicata (strain BCRC 22490 / CBS 7301 / JCM 7358 / NBRC 10748 / NRRL Y-17804)</name>
    <dbReference type="NCBI Taxonomy" id="698492"/>
    <lineage>
        <taxon>Eukaryota</taxon>
        <taxon>Fungi</taxon>
        <taxon>Dikarya</taxon>
        <taxon>Ascomycota</taxon>
        <taxon>Taphrinomycotina</taxon>
        <taxon>Taphrinomycotina incertae sedis</taxon>
        <taxon>Saitoella</taxon>
    </lineage>
</organism>
<dbReference type="SMART" id="SM00220">
    <property type="entry name" value="S_TKc"/>
    <property type="match status" value="1"/>
</dbReference>
<evidence type="ECO:0000313" key="12">
    <source>
        <dbReference type="EMBL" id="GAO46172.1"/>
    </source>
</evidence>
<dbReference type="PANTHER" id="PTHR47634">
    <property type="entry name" value="PROTEIN KINASE DOMAIN-CONTAINING PROTEIN-RELATED"/>
    <property type="match status" value="1"/>
</dbReference>
<feature type="region of interest" description="Disordered" evidence="10">
    <location>
        <begin position="1"/>
        <end position="55"/>
    </location>
</feature>
<keyword evidence="6 9" id="KW-0067">ATP-binding</keyword>
<feature type="region of interest" description="Disordered" evidence="10">
    <location>
        <begin position="71"/>
        <end position="106"/>
    </location>
</feature>
<dbReference type="Gene3D" id="3.30.200.20">
    <property type="entry name" value="Phosphorylase Kinase, domain 1"/>
    <property type="match status" value="1"/>
</dbReference>
<dbReference type="GO" id="GO:0000245">
    <property type="term" value="P:spliceosomal complex assembly"/>
    <property type="evidence" value="ECO:0007669"/>
    <property type="project" value="TreeGrafter"/>
</dbReference>